<evidence type="ECO:0000313" key="9">
    <source>
        <dbReference type="Proteomes" id="UP000030746"/>
    </source>
</evidence>
<keyword evidence="1" id="KW-0479">Metal-binding</keyword>
<dbReference type="PROSITE" id="PS50089">
    <property type="entry name" value="ZF_RING_2"/>
    <property type="match status" value="1"/>
</dbReference>
<evidence type="ECO:0000259" key="7">
    <source>
        <dbReference type="PROSITE" id="PS51081"/>
    </source>
</evidence>
<dbReference type="EMBL" id="KB201304">
    <property type="protein sequence ID" value="ESO97596.1"/>
    <property type="molecule type" value="Genomic_DNA"/>
</dbReference>
<dbReference type="HOGENOM" id="CLU_1051620_0_0_1"/>
<dbReference type="Pfam" id="PF13920">
    <property type="entry name" value="zf-C3HC4_3"/>
    <property type="match status" value="1"/>
</dbReference>
<dbReference type="InterPro" id="IPR013010">
    <property type="entry name" value="Znf_SIAH"/>
</dbReference>
<dbReference type="SMART" id="SM00184">
    <property type="entry name" value="RING"/>
    <property type="match status" value="1"/>
</dbReference>
<dbReference type="Pfam" id="PF21361">
    <property type="entry name" value="Sina_ZnF"/>
    <property type="match status" value="1"/>
</dbReference>
<comment type="function">
    <text evidence="4">E3 ubiquitin-protein ligase that mediates ubiquitination and subsequent proteasomal degradation of target proteins. E3 ubiquitin ligases accept ubiquitin from an E2 ubiquitin-conjugating enzyme in the form of a thioester and then directly transfers the ubiquitin to targeted substrates. It probably triggers the ubiquitin-mediated degradation of different substrates.</text>
</comment>
<gene>
    <name evidence="8" type="ORF">LOTGIDRAFT_181575</name>
</gene>
<dbReference type="STRING" id="225164.V4AUV6"/>
<dbReference type="GO" id="GO:0008270">
    <property type="term" value="F:zinc ion binding"/>
    <property type="evidence" value="ECO:0007669"/>
    <property type="project" value="UniProtKB-KW"/>
</dbReference>
<evidence type="ECO:0000256" key="2">
    <source>
        <dbReference type="ARBA" id="ARBA00022771"/>
    </source>
</evidence>
<evidence type="ECO:0000313" key="8">
    <source>
        <dbReference type="EMBL" id="ESO97596.1"/>
    </source>
</evidence>
<dbReference type="RefSeq" id="XP_009051456.1">
    <property type="nucleotide sequence ID" value="XM_009053208.1"/>
</dbReference>
<dbReference type="Proteomes" id="UP000030746">
    <property type="component" value="Unassembled WGS sequence"/>
</dbReference>
<evidence type="ECO:0000256" key="3">
    <source>
        <dbReference type="ARBA" id="ARBA00022833"/>
    </source>
</evidence>
<dbReference type="UniPathway" id="UPA00143"/>
<dbReference type="CTD" id="20244451"/>
<dbReference type="GeneID" id="20244451"/>
<dbReference type="PROSITE" id="PS51081">
    <property type="entry name" value="ZF_SIAH"/>
    <property type="match status" value="1"/>
</dbReference>
<keyword evidence="9" id="KW-1185">Reference proteome</keyword>
<proteinExistence type="predicted"/>
<dbReference type="Gene3D" id="3.30.40.10">
    <property type="entry name" value="Zinc/RING finger domain, C3HC4 (zinc finger)"/>
    <property type="match status" value="2"/>
</dbReference>
<dbReference type="SUPFAM" id="SSF49599">
    <property type="entry name" value="TRAF domain-like"/>
    <property type="match status" value="1"/>
</dbReference>
<feature type="non-terminal residue" evidence="8">
    <location>
        <position position="221"/>
    </location>
</feature>
<dbReference type="GO" id="GO:0016567">
    <property type="term" value="P:protein ubiquitination"/>
    <property type="evidence" value="ECO:0007669"/>
    <property type="project" value="UniProtKB-UniPathway"/>
</dbReference>
<sequence>MEDHFVCPICIEFAEDAVETTCCHNIYCHACITSIHKDECPTCRASKPKYKFEVSHLARRLIGGMEMTCPFGCGTVVPRSEKKGHELTCINKPYHCPAMGCEFQGVREAFLQHMITEHASTILKNVDQLFEGAPLEAAEVEIDRIKTTVNFKKAYARLGETGKYYCSKALDGPRCTCCNGNCGPTNGCNCSSCMKLDVYVRKLPNNWFVNRDGAACRKGVT</sequence>
<dbReference type="KEGG" id="lgi:LOTGIDRAFT_181575"/>
<dbReference type="PANTHER" id="PTHR46632">
    <property type="entry name" value="E3 UBIQUITIN-PROTEIN LIGASE SINA-LIKE 4"/>
    <property type="match status" value="1"/>
</dbReference>
<dbReference type="InterPro" id="IPR001841">
    <property type="entry name" value="Znf_RING"/>
</dbReference>
<dbReference type="SUPFAM" id="SSF57850">
    <property type="entry name" value="RING/U-box"/>
    <property type="match status" value="1"/>
</dbReference>
<protein>
    <submittedName>
        <fullName evidence="8">Uncharacterized protein</fullName>
    </submittedName>
</protein>
<dbReference type="AlphaFoldDB" id="V4AUV6"/>
<feature type="domain" description="SIAH-type" evidence="7">
    <location>
        <begin position="61"/>
        <end position="119"/>
    </location>
</feature>
<keyword evidence="3" id="KW-0862">Zinc</keyword>
<dbReference type="OrthoDB" id="9972365at2759"/>
<accession>V4AUV6</accession>
<reference evidence="8 9" key="1">
    <citation type="journal article" date="2013" name="Nature">
        <title>Insights into bilaterian evolution from three spiralian genomes.</title>
        <authorList>
            <person name="Simakov O."/>
            <person name="Marletaz F."/>
            <person name="Cho S.J."/>
            <person name="Edsinger-Gonzales E."/>
            <person name="Havlak P."/>
            <person name="Hellsten U."/>
            <person name="Kuo D.H."/>
            <person name="Larsson T."/>
            <person name="Lv J."/>
            <person name="Arendt D."/>
            <person name="Savage R."/>
            <person name="Osoegawa K."/>
            <person name="de Jong P."/>
            <person name="Grimwood J."/>
            <person name="Chapman J.A."/>
            <person name="Shapiro H."/>
            <person name="Aerts A."/>
            <person name="Otillar R.P."/>
            <person name="Terry A.Y."/>
            <person name="Boore J.L."/>
            <person name="Grigoriev I.V."/>
            <person name="Lindberg D.R."/>
            <person name="Seaver E.C."/>
            <person name="Weisblat D.A."/>
            <person name="Putnam N.H."/>
            <person name="Rokhsar D.S."/>
        </authorList>
    </citation>
    <scope>NUCLEOTIDE SEQUENCE [LARGE SCALE GENOMIC DNA]</scope>
</reference>
<dbReference type="OMA" id="DICHIGR"/>
<keyword evidence="2 5" id="KW-0863">Zinc-finger</keyword>
<dbReference type="InterPro" id="IPR044286">
    <property type="entry name" value="SINL_plant"/>
</dbReference>
<evidence type="ECO:0000256" key="4">
    <source>
        <dbReference type="ARBA" id="ARBA00024004"/>
    </source>
</evidence>
<evidence type="ECO:0000256" key="1">
    <source>
        <dbReference type="ARBA" id="ARBA00022723"/>
    </source>
</evidence>
<evidence type="ECO:0000256" key="5">
    <source>
        <dbReference type="PROSITE-ProRule" id="PRU00455"/>
    </source>
</evidence>
<name>V4AUV6_LOTGI</name>
<feature type="domain" description="RING-type" evidence="6">
    <location>
        <begin position="7"/>
        <end position="44"/>
    </location>
</feature>
<organism evidence="8 9">
    <name type="scientific">Lottia gigantea</name>
    <name type="common">Giant owl limpet</name>
    <dbReference type="NCBI Taxonomy" id="225164"/>
    <lineage>
        <taxon>Eukaryota</taxon>
        <taxon>Metazoa</taxon>
        <taxon>Spiralia</taxon>
        <taxon>Lophotrochozoa</taxon>
        <taxon>Mollusca</taxon>
        <taxon>Gastropoda</taxon>
        <taxon>Patellogastropoda</taxon>
        <taxon>Lottioidea</taxon>
        <taxon>Lottiidae</taxon>
        <taxon>Lottia</taxon>
    </lineage>
</organism>
<evidence type="ECO:0000259" key="6">
    <source>
        <dbReference type="PROSITE" id="PS50089"/>
    </source>
</evidence>
<dbReference type="InterPro" id="IPR013083">
    <property type="entry name" value="Znf_RING/FYVE/PHD"/>
</dbReference>